<evidence type="ECO:0000313" key="4">
    <source>
        <dbReference type="Proteomes" id="UP000663891"/>
    </source>
</evidence>
<evidence type="ECO:0000313" key="2">
    <source>
        <dbReference type="EMBL" id="CAF1428568.1"/>
    </source>
</evidence>
<feature type="compositionally biased region" description="Basic and acidic residues" evidence="1">
    <location>
        <begin position="1"/>
        <end position="10"/>
    </location>
</feature>
<feature type="compositionally biased region" description="Basic and acidic residues" evidence="1">
    <location>
        <begin position="64"/>
        <end position="75"/>
    </location>
</feature>
<dbReference type="EMBL" id="CAJOAY010001680">
    <property type="protein sequence ID" value="CAF3873745.1"/>
    <property type="molecule type" value="Genomic_DNA"/>
</dbReference>
<dbReference type="Proteomes" id="UP000663891">
    <property type="component" value="Unassembled WGS sequence"/>
</dbReference>
<feature type="region of interest" description="Disordered" evidence="1">
    <location>
        <begin position="64"/>
        <end position="87"/>
    </location>
</feature>
<dbReference type="EMBL" id="CAJNON010001106">
    <property type="protein sequence ID" value="CAF1428568.1"/>
    <property type="molecule type" value="Genomic_DNA"/>
</dbReference>
<accession>A0A815MSG7</accession>
<dbReference type="Proteomes" id="UP000663881">
    <property type="component" value="Unassembled WGS sequence"/>
</dbReference>
<sequence>MASDGGKDPIHPSIGELQKEKTALEKQLANERIALNAATDAERLGAENVLTQTKQDLLGVEKEIRAEQNKKDQKKTASMSRTLPPSDADSRETLYAYIRENTHAFNNTQSVNLCIFLHNSLISSKIIEFFWYKNLEKEKATIEKQLIEQQIALDVTTAARMSGFGTSTNYDTSASACGKPGPSGQSGCVSSDALHINPDHVTRSSNVCESALSSISPIVLTSSSSTSVAECAAAPLPDPALQQVQNQISYDVSQYGETFRDFEPSK</sequence>
<reference evidence="2" key="1">
    <citation type="submission" date="2021-02" db="EMBL/GenBank/DDBJ databases">
        <authorList>
            <person name="Nowell W R."/>
        </authorList>
    </citation>
    <scope>NUCLEOTIDE SEQUENCE</scope>
</reference>
<dbReference type="AlphaFoldDB" id="A0A815MSG7"/>
<protein>
    <submittedName>
        <fullName evidence="2">Uncharacterized protein</fullName>
    </submittedName>
</protein>
<dbReference type="OrthoDB" id="10364757at2759"/>
<evidence type="ECO:0000313" key="3">
    <source>
        <dbReference type="EMBL" id="CAF3873745.1"/>
    </source>
</evidence>
<name>A0A815MSG7_9BILA</name>
<feature type="region of interest" description="Disordered" evidence="1">
    <location>
        <begin position="1"/>
        <end position="22"/>
    </location>
</feature>
<gene>
    <name evidence="3" type="ORF">OKA104_LOCUS22752</name>
    <name evidence="2" type="ORF">VCS650_LOCUS38153</name>
</gene>
<organism evidence="2 4">
    <name type="scientific">Adineta steineri</name>
    <dbReference type="NCBI Taxonomy" id="433720"/>
    <lineage>
        <taxon>Eukaryota</taxon>
        <taxon>Metazoa</taxon>
        <taxon>Spiralia</taxon>
        <taxon>Gnathifera</taxon>
        <taxon>Rotifera</taxon>
        <taxon>Eurotatoria</taxon>
        <taxon>Bdelloidea</taxon>
        <taxon>Adinetida</taxon>
        <taxon>Adinetidae</taxon>
        <taxon>Adineta</taxon>
    </lineage>
</organism>
<evidence type="ECO:0000256" key="1">
    <source>
        <dbReference type="SAM" id="MobiDB-lite"/>
    </source>
</evidence>
<comment type="caution">
    <text evidence="2">The sequence shown here is derived from an EMBL/GenBank/DDBJ whole genome shotgun (WGS) entry which is preliminary data.</text>
</comment>
<proteinExistence type="predicted"/>